<feature type="transmembrane region" description="Helical" evidence="1">
    <location>
        <begin position="99"/>
        <end position="121"/>
    </location>
</feature>
<dbReference type="KEGG" id="tped:TPE_2639"/>
<dbReference type="AlphaFoldDB" id="S6A568"/>
<gene>
    <name evidence="2" type="ORF">TPE_2639</name>
</gene>
<feature type="transmembrane region" description="Helical" evidence="1">
    <location>
        <begin position="63"/>
        <end position="87"/>
    </location>
</feature>
<accession>S6A568</accession>
<dbReference type="EMBL" id="CP004120">
    <property type="protein sequence ID" value="AGT45111.1"/>
    <property type="molecule type" value="Genomic_DNA"/>
</dbReference>
<name>S6A568_9SPIR</name>
<keyword evidence="3" id="KW-1185">Reference proteome</keyword>
<proteinExistence type="predicted"/>
<dbReference type="PATRIC" id="fig|1291379.3.peg.2612"/>
<keyword evidence="1" id="KW-1133">Transmembrane helix</keyword>
<dbReference type="HOGENOM" id="CLU_1383649_0_0_12"/>
<keyword evidence="1" id="KW-0472">Membrane</keyword>
<feature type="transmembrane region" description="Helical" evidence="1">
    <location>
        <begin position="20"/>
        <end position="42"/>
    </location>
</feature>
<dbReference type="Proteomes" id="UP000015620">
    <property type="component" value="Chromosome"/>
</dbReference>
<organism evidence="2 3">
    <name type="scientific">Treponema pedis str. T A4</name>
    <dbReference type="NCBI Taxonomy" id="1291379"/>
    <lineage>
        <taxon>Bacteria</taxon>
        <taxon>Pseudomonadati</taxon>
        <taxon>Spirochaetota</taxon>
        <taxon>Spirochaetia</taxon>
        <taxon>Spirochaetales</taxon>
        <taxon>Treponemataceae</taxon>
        <taxon>Treponema</taxon>
    </lineage>
</organism>
<evidence type="ECO:0000313" key="2">
    <source>
        <dbReference type="EMBL" id="AGT45111.1"/>
    </source>
</evidence>
<dbReference type="STRING" id="1291379.TPE_2639"/>
<protein>
    <submittedName>
        <fullName evidence="2">Uncharacterized protein</fullName>
    </submittedName>
</protein>
<keyword evidence="1" id="KW-0812">Transmembrane</keyword>
<sequence length="197" mass="22362">MRFKSMSARPLPLHQIRFSLGPSSIIISFTMSISSSNCLFLLRALEAADFIVLEIRVAPFWGIFSKIAIASGYGLCLTTFATGLTLVGEAIRNLVVARYPVFSVIFIHLFSNLLVRICVLAECPCRRKFAKFMPNKILGYINRNPRLAVMHRNGVTDHLGNNSRTSGISLYRPLFTRFVHFVYVFKKALRNKRPLLY</sequence>
<reference evidence="2 3" key="1">
    <citation type="journal article" date="2013" name="PLoS ONE">
        <title>Genome-Wide Relatedness of Treponema pedis, from Gingiva and Necrotic Skin Lesions of Pigs, with the Human Oral Pathogen Treponema denticola.</title>
        <authorList>
            <person name="Svartstrom O."/>
            <person name="Mushtaq M."/>
            <person name="Pringle M."/>
            <person name="Segerman B."/>
        </authorList>
    </citation>
    <scope>NUCLEOTIDE SEQUENCE [LARGE SCALE GENOMIC DNA]</scope>
    <source>
        <strain evidence="2">T A4</strain>
    </source>
</reference>
<evidence type="ECO:0000256" key="1">
    <source>
        <dbReference type="SAM" id="Phobius"/>
    </source>
</evidence>
<evidence type="ECO:0000313" key="3">
    <source>
        <dbReference type="Proteomes" id="UP000015620"/>
    </source>
</evidence>